<feature type="active site" description="Proton donor" evidence="8">
    <location>
        <position position="37"/>
    </location>
</feature>
<keyword evidence="10" id="KW-1185">Reference proteome</keyword>
<comment type="caution">
    <text evidence="9">The sequence shown here is derived from an EMBL/GenBank/DDBJ whole genome shotgun (WGS) entry which is preliminary data.</text>
</comment>
<reference evidence="9" key="1">
    <citation type="journal article" date="2014" name="Int. J. Syst. Evol. Microbiol.">
        <title>Complete genome sequence of Corynebacterium casei LMG S-19264T (=DSM 44701T), isolated from a smear-ripened cheese.</title>
        <authorList>
            <consortium name="US DOE Joint Genome Institute (JGI-PGF)"/>
            <person name="Walter F."/>
            <person name="Albersmeier A."/>
            <person name="Kalinowski J."/>
            <person name="Ruckert C."/>
        </authorList>
    </citation>
    <scope>NUCLEOTIDE SEQUENCE</scope>
    <source>
        <strain evidence="9">KCTC 12870</strain>
    </source>
</reference>
<evidence type="ECO:0000256" key="5">
    <source>
        <dbReference type="ARBA" id="ARBA00022741"/>
    </source>
</evidence>
<dbReference type="Proteomes" id="UP000642829">
    <property type="component" value="Unassembled WGS sequence"/>
</dbReference>
<dbReference type="UniPathway" id="UPA00028">
    <property type="reaction ID" value="UER00005"/>
</dbReference>
<evidence type="ECO:0000256" key="3">
    <source>
        <dbReference type="ARBA" id="ARBA00022598"/>
    </source>
</evidence>
<dbReference type="RefSeq" id="WP_189516744.1">
    <property type="nucleotide sequence ID" value="NZ_BMXG01000024.1"/>
</dbReference>
<gene>
    <name evidence="8 9" type="primary">panC</name>
    <name evidence="9" type="ORF">GCM10007047_30280</name>
</gene>
<comment type="pathway">
    <text evidence="1 8">Cofactor biosynthesis; (R)-pantothenate biosynthesis; (R)-pantothenate from (R)-pantoate and beta-alanine: step 1/1.</text>
</comment>
<accession>A0A8J3GFE2</accession>
<dbReference type="Gene3D" id="3.40.50.620">
    <property type="entry name" value="HUPs"/>
    <property type="match status" value="1"/>
</dbReference>
<dbReference type="FunFam" id="3.40.50.620:FF:000013">
    <property type="entry name" value="Pantothenate synthetase"/>
    <property type="match status" value="1"/>
</dbReference>
<keyword evidence="6 8" id="KW-0067">ATP-binding</keyword>
<evidence type="ECO:0000313" key="10">
    <source>
        <dbReference type="Proteomes" id="UP000642829"/>
    </source>
</evidence>
<comment type="miscellaneous">
    <text evidence="8">The reaction proceeds by a bi uni uni bi ping pong mechanism.</text>
</comment>
<dbReference type="InterPro" id="IPR003721">
    <property type="entry name" value="Pantoate_ligase"/>
</dbReference>
<evidence type="ECO:0000256" key="2">
    <source>
        <dbReference type="ARBA" id="ARBA00009256"/>
    </source>
</evidence>
<feature type="binding site" evidence="8">
    <location>
        <position position="153"/>
    </location>
    <ligand>
        <name>(R)-pantoate</name>
        <dbReference type="ChEBI" id="CHEBI:15980"/>
    </ligand>
</feature>
<dbReference type="PANTHER" id="PTHR21299:SF1">
    <property type="entry name" value="PANTOATE--BETA-ALANINE LIGASE"/>
    <property type="match status" value="1"/>
</dbReference>
<dbReference type="SUPFAM" id="SSF52374">
    <property type="entry name" value="Nucleotidylyl transferase"/>
    <property type="match status" value="1"/>
</dbReference>
<feature type="binding site" evidence="8">
    <location>
        <position position="61"/>
    </location>
    <ligand>
        <name>(R)-pantoate</name>
        <dbReference type="ChEBI" id="CHEBI:15980"/>
    </ligand>
</feature>
<dbReference type="PANTHER" id="PTHR21299">
    <property type="entry name" value="CYTIDYLATE KINASE/PANTOATE-BETA-ALANINE LIGASE"/>
    <property type="match status" value="1"/>
</dbReference>
<dbReference type="CDD" id="cd00560">
    <property type="entry name" value="PanC"/>
    <property type="match status" value="1"/>
</dbReference>
<feature type="binding site" evidence="8">
    <location>
        <begin position="184"/>
        <end position="187"/>
    </location>
    <ligand>
        <name>ATP</name>
        <dbReference type="ChEBI" id="CHEBI:30616"/>
    </ligand>
</feature>
<comment type="subunit">
    <text evidence="8">Homodimer.</text>
</comment>
<dbReference type="GO" id="GO:0005524">
    <property type="term" value="F:ATP binding"/>
    <property type="evidence" value="ECO:0007669"/>
    <property type="project" value="UniProtKB-KW"/>
</dbReference>
<feature type="binding site" evidence="8">
    <location>
        <begin position="147"/>
        <end position="150"/>
    </location>
    <ligand>
        <name>ATP</name>
        <dbReference type="ChEBI" id="CHEBI:30616"/>
    </ligand>
</feature>
<dbReference type="Pfam" id="PF02569">
    <property type="entry name" value="Pantoate_ligase"/>
    <property type="match status" value="1"/>
</dbReference>
<dbReference type="EMBL" id="BMXG01000024">
    <property type="protein sequence ID" value="GHC10865.1"/>
    <property type="molecule type" value="Genomic_DNA"/>
</dbReference>
<evidence type="ECO:0000256" key="8">
    <source>
        <dbReference type="HAMAP-Rule" id="MF_00158"/>
    </source>
</evidence>
<dbReference type="Gene3D" id="3.30.1300.10">
    <property type="entry name" value="Pantoate-beta-alanine ligase, C-terminal domain"/>
    <property type="match status" value="1"/>
</dbReference>
<dbReference type="EC" id="6.3.2.1" evidence="8"/>
<sequence length="280" mass="30971">MEIISSVQEMQSQATRLRGQGRLIGFAPTMGALHEGHLSLIDIVREKSDVVIVSIFVNPTQFGPNEDFDRYPRPLEADLAACEAHGADIVFAPSRDDLLPPNFSTYVEENSCSQGLCGISRPGHFRGVSTIVAILFNVCRPDFAVFGQKDAQQAAVIKKMVTDLNFPVEIIIAPTVREPDGLAMSSRNRYLDPGQRQDAARLSQALVIGKEIVAKGNLSVDRIKAEVTHHLSQSRRIRIIYVEIVDPDSMKPERAVRPGQSLLTVAVWLEQTRLIDNMTL</sequence>
<dbReference type="HAMAP" id="MF_00158">
    <property type="entry name" value="PanC"/>
    <property type="match status" value="1"/>
</dbReference>
<evidence type="ECO:0000256" key="7">
    <source>
        <dbReference type="ARBA" id="ARBA00048258"/>
    </source>
</evidence>
<protein>
    <recommendedName>
        <fullName evidence="8">Pantothenate synthetase</fullName>
        <shortName evidence="8">PS</shortName>
        <ecNumber evidence="8">6.3.2.1</ecNumber>
    </recommendedName>
    <alternativeName>
        <fullName evidence="8">Pantoate--beta-alanine ligase</fullName>
    </alternativeName>
    <alternativeName>
        <fullName evidence="8">Pantoate-activating enzyme</fullName>
    </alternativeName>
</protein>
<comment type="function">
    <text evidence="8">Catalyzes the condensation of pantoate with beta-alanine in an ATP-dependent reaction via a pantoyl-adenylate intermediate.</text>
</comment>
<organism evidence="9 10">
    <name type="scientific">Cerasicoccus arenae</name>
    <dbReference type="NCBI Taxonomy" id="424488"/>
    <lineage>
        <taxon>Bacteria</taxon>
        <taxon>Pseudomonadati</taxon>
        <taxon>Verrucomicrobiota</taxon>
        <taxon>Opitutia</taxon>
        <taxon>Puniceicoccales</taxon>
        <taxon>Cerasicoccaceae</taxon>
        <taxon>Cerasicoccus</taxon>
    </lineage>
</organism>
<comment type="similarity">
    <text evidence="2 8">Belongs to the pantothenate synthetase family.</text>
</comment>
<dbReference type="GO" id="GO:0005829">
    <property type="term" value="C:cytosol"/>
    <property type="evidence" value="ECO:0007669"/>
    <property type="project" value="TreeGrafter"/>
</dbReference>
<reference evidence="9" key="2">
    <citation type="submission" date="2020-09" db="EMBL/GenBank/DDBJ databases">
        <authorList>
            <person name="Sun Q."/>
            <person name="Kim S."/>
        </authorList>
    </citation>
    <scope>NUCLEOTIDE SEQUENCE</scope>
    <source>
        <strain evidence="9">KCTC 12870</strain>
    </source>
</reference>
<feature type="binding site" evidence="8">
    <location>
        <position position="61"/>
    </location>
    <ligand>
        <name>beta-alanine</name>
        <dbReference type="ChEBI" id="CHEBI:57966"/>
    </ligand>
</feature>
<evidence type="ECO:0000256" key="4">
    <source>
        <dbReference type="ARBA" id="ARBA00022655"/>
    </source>
</evidence>
<proteinExistence type="inferred from homology"/>
<evidence type="ECO:0000256" key="6">
    <source>
        <dbReference type="ARBA" id="ARBA00022840"/>
    </source>
</evidence>
<dbReference type="InterPro" id="IPR014729">
    <property type="entry name" value="Rossmann-like_a/b/a_fold"/>
</dbReference>
<keyword evidence="3 8" id="KW-0436">Ligase</keyword>
<keyword evidence="5 8" id="KW-0547">Nucleotide-binding</keyword>
<evidence type="ECO:0000256" key="1">
    <source>
        <dbReference type="ARBA" id="ARBA00004990"/>
    </source>
</evidence>
<feature type="binding site" evidence="8">
    <location>
        <position position="176"/>
    </location>
    <ligand>
        <name>ATP</name>
        <dbReference type="ChEBI" id="CHEBI:30616"/>
    </ligand>
</feature>
<keyword evidence="4 8" id="KW-0566">Pantothenate biosynthesis</keyword>
<dbReference type="InterPro" id="IPR042176">
    <property type="entry name" value="Pantoate_ligase_C"/>
</dbReference>
<feature type="binding site" evidence="8">
    <location>
        <begin position="30"/>
        <end position="37"/>
    </location>
    <ligand>
        <name>ATP</name>
        <dbReference type="ChEBI" id="CHEBI:30616"/>
    </ligand>
</feature>
<dbReference type="GO" id="GO:0004592">
    <property type="term" value="F:pantoate-beta-alanine ligase activity"/>
    <property type="evidence" value="ECO:0007669"/>
    <property type="project" value="UniProtKB-UniRule"/>
</dbReference>
<name>A0A8J3GFE2_9BACT</name>
<evidence type="ECO:0000313" key="9">
    <source>
        <dbReference type="EMBL" id="GHC10865.1"/>
    </source>
</evidence>
<dbReference type="GO" id="GO:0015940">
    <property type="term" value="P:pantothenate biosynthetic process"/>
    <property type="evidence" value="ECO:0007669"/>
    <property type="project" value="UniProtKB-UniRule"/>
</dbReference>
<comment type="catalytic activity">
    <reaction evidence="7 8">
        <text>(R)-pantoate + beta-alanine + ATP = (R)-pantothenate + AMP + diphosphate + H(+)</text>
        <dbReference type="Rhea" id="RHEA:10912"/>
        <dbReference type="ChEBI" id="CHEBI:15378"/>
        <dbReference type="ChEBI" id="CHEBI:15980"/>
        <dbReference type="ChEBI" id="CHEBI:29032"/>
        <dbReference type="ChEBI" id="CHEBI:30616"/>
        <dbReference type="ChEBI" id="CHEBI:33019"/>
        <dbReference type="ChEBI" id="CHEBI:57966"/>
        <dbReference type="ChEBI" id="CHEBI:456215"/>
        <dbReference type="EC" id="6.3.2.1"/>
    </reaction>
</comment>
<comment type="subcellular location">
    <subcellularLocation>
        <location evidence="8">Cytoplasm</location>
    </subcellularLocation>
</comment>
<dbReference type="NCBIfam" id="TIGR00018">
    <property type="entry name" value="panC"/>
    <property type="match status" value="1"/>
</dbReference>
<dbReference type="AlphaFoldDB" id="A0A8J3GFE2"/>
<keyword evidence="8" id="KW-0963">Cytoplasm</keyword>